<organism evidence="5 6">
    <name type="scientific">Hibiscus syriacus</name>
    <name type="common">Rose of Sharon</name>
    <dbReference type="NCBI Taxonomy" id="106335"/>
    <lineage>
        <taxon>Eukaryota</taxon>
        <taxon>Viridiplantae</taxon>
        <taxon>Streptophyta</taxon>
        <taxon>Embryophyta</taxon>
        <taxon>Tracheophyta</taxon>
        <taxon>Spermatophyta</taxon>
        <taxon>Magnoliopsida</taxon>
        <taxon>eudicotyledons</taxon>
        <taxon>Gunneridae</taxon>
        <taxon>Pentapetalae</taxon>
        <taxon>rosids</taxon>
        <taxon>malvids</taxon>
        <taxon>Malvales</taxon>
        <taxon>Malvaceae</taxon>
        <taxon>Malvoideae</taxon>
        <taxon>Hibiscus</taxon>
    </lineage>
</organism>
<evidence type="ECO:0000313" key="5">
    <source>
        <dbReference type="EMBL" id="KAE8702750.1"/>
    </source>
</evidence>
<dbReference type="AlphaFoldDB" id="A0A6A3ADZ1"/>
<evidence type="ECO:0008006" key="7">
    <source>
        <dbReference type="Google" id="ProtNLM"/>
    </source>
</evidence>
<reference evidence="5" key="1">
    <citation type="submission" date="2019-09" db="EMBL/GenBank/DDBJ databases">
        <title>Draft genome information of white flower Hibiscus syriacus.</title>
        <authorList>
            <person name="Kim Y.-M."/>
        </authorList>
    </citation>
    <scope>NUCLEOTIDE SEQUENCE [LARGE SCALE GENOMIC DNA]</scope>
    <source>
        <strain evidence="5">YM2019G1</strain>
    </source>
</reference>
<dbReference type="Proteomes" id="UP000436088">
    <property type="component" value="Unassembled WGS sequence"/>
</dbReference>
<feature type="repeat" description="PPR" evidence="3">
    <location>
        <begin position="33"/>
        <end position="67"/>
    </location>
</feature>
<evidence type="ECO:0000256" key="4">
    <source>
        <dbReference type="SAM" id="MobiDB-lite"/>
    </source>
</evidence>
<protein>
    <recommendedName>
        <fullName evidence="7">Pentatricopeptide repeat-containing protein</fullName>
    </recommendedName>
</protein>
<proteinExistence type="inferred from homology"/>
<feature type="repeat" description="PPR" evidence="3">
    <location>
        <begin position="68"/>
        <end position="102"/>
    </location>
</feature>
<accession>A0A6A3ADZ1</accession>
<comment type="similarity">
    <text evidence="1">Belongs to the PPR family. P subfamily.</text>
</comment>
<keyword evidence="2" id="KW-0677">Repeat</keyword>
<dbReference type="EMBL" id="VEPZ02001007">
    <property type="protein sequence ID" value="KAE8702750.1"/>
    <property type="molecule type" value="Genomic_DNA"/>
</dbReference>
<dbReference type="NCBIfam" id="TIGR00756">
    <property type="entry name" value="PPR"/>
    <property type="match status" value="3"/>
</dbReference>
<name>A0A6A3ADZ1_HIBSY</name>
<dbReference type="InterPro" id="IPR011990">
    <property type="entry name" value="TPR-like_helical_dom_sf"/>
</dbReference>
<evidence type="ECO:0000313" key="6">
    <source>
        <dbReference type="Proteomes" id="UP000436088"/>
    </source>
</evidence>
<feature type="region of interest" description="Disordered" evidence="4">
    <location>
        <begin position="153"/>
        <end position="185"/>
    </location>
</feature>
<dbReference type="InterPro" id="IPR002885">
    <property type="entry name" value="PPR_rpt"/>
</dbReference>
<dbReference type="PROSITE" id="PS51375">
    <property type="entry name" value="PPR"/>
    <property type="match status" value="2"/>
</dbReference>
<dbReference type="Pfam" id="PF13041">
    <property type="entry name" value="PPR_2"/>
    <property type="match status" value="1"/>
</dbReference>
<dbReference type="PANTHER" id="PTHR47941">
    <property type="entry name" value="PENTATRICOPEPTIDE REPEAT-CONTAINING PROTEIN 3, MITOCHONDRIAL"/>
    <property type="match status" value="1"/>
</dbReference>
<dbReference type="Pfam" id="PF01535">
    <property type="entry name" value="PPR"/>
    <property type="match status" value="1"/>
</dbReference>
<comment type="caution">
    <text evidence="5">The sequence shown here is derived from an EMBL/GenBank/DDBJ whole genome shotgun (WGS) entry which is preliminary data.</text>
</comment>
<sequence>MRAEPFSCFLQEGLIFEAVDTVHTMRKQGLKPDVVPYTTLVDAYCKKGMVYEAEVIVDTMRRQGIEPDVVMYSTLVDARCKKGMVSKTKDIFDTMRKQGIEPDVVMIEPNVVTHHSYARYVSIREDFGYRGGKLEEALKVFRAMQQSWPYRSGKGTFSDVDGGNAGEASPFPSRHSWQKDPDEQV</sequence>
<evidence type="ECO:0000256" key="1">
    <source>
        <dbReference type="ARBA" id="ARBA00007626"/>
    </source>
</evidence>
<dbReference type="Gene3D" id="1.25.40.10">
    <property type="entry name" value="Tetratricopeptide repeat domain"/>
    <property type="match status" value="1"/>
</dbReference>
<evidence type="ECO:0000256" key="3">
    <source>
        <dbReference type="PROSITE-ProRule" id="PRU00708"/>
    </source>
</evidence>
<evidence type="ECO:0000256" key="2">
    <source>
        <dbReference type="ARBA" id="ARBA00022737"/>
    </source>
</evidence>
<gene>
    <name evidence="5" type="ORF">F3Y22_tig00110482pilonHSYRG00838</name>
</gene>
<keyword evidence="6" id="KW-1185">Reference proteome</keyword>